<accession>A0A314XW00</accession>
<sequence>MSGVSSISDSILQAVSWASIPSVECRFSSPADNRRIDMHHMRQQGEPTANTFTYDKSCSSWS</sequence>
<reference evidence="2 3" key="1">
    <citation type="submission" date="2018-02" db="EMBL/GenBank/DDBJ databases">
        <title>Draft genome of wild Prunus yedoensis var. nudiflora.</title>
        <authorList>
            <person name="Baek S."/>
            <person name="Kim J.-H."/>
            <person name="Choi K."/>
            <person name="Kim G.-B."/>
            <person name="Cho A."/>
            <person name="Jang H."/>
            <person name="Shin C.-H."/>
            <person name="Yu H.-J."/>
            <person name="Mun J.-H."/>
        </authorList>
    </citation>
    <scope>NUCLEOTIDE SEQUENCE [LARGE SCALE GENOMIC DNA]</scope>
    <source>
        <strain evidence="3">cv. Jeju island</strain>
        <tissue evidence="2">Leaf</tissue>
    </source>
</reference>
<dbReference type="Proteomes" id="UP000250321">
    <property type="component" value="Unassembled WGS sequence"/>
</dbReference>
<proteinExistence type="predicted"/>
<keyword evidence="3" id="KW-1185">Reference proteome</keyword>
<protein>
    <submittedName>
        <fullName evidence="2">Uncharacterized protein</fullName>
    </submittedName>
</protein>
<dbReference type="EMBL" id="PJQY01002189">
    <property type="protein sequence ID" value="PQP95790.1"/>
    <property type="molecule type" value="Genomic_DNA"/>
</dbReference>
<dbReference type="AlphaFoldDB" id="A0A314XW00"/>
<feature type="region of interest" description="Disordered" evidence="1">
    <location>
        <begin position="39"/>
        <end position="62"/>
    </location>
</feature>
<gene>
    <name evidence="2" type="ORF">Pyn_38754</name>
</gene>
<organism evidence="2 3">
    <name type="scientific">Prunus yedoensis var. nudiflora</name>
    <dbReference type="NCBI Taxonomy" id="2094558"/>
    <lineage>
        <taxon>Eukaryota</taxon>
        <taxon>Viridiplantae</taxon>
        <taxon>Streptophyta</taxon>
        <taxon>Embryophyta</taxon>
        <taxon>Tracheophyta</taxon>
        <taxon>Spermatophyta</taxon>
        <taxon>Magnoliopsida</taxon>
        <taxon>eudicotyledons</taxon>
        <taxon>Gunneridae</taxon>
        <taxon>Pentapetalae</taxon>
        <taxon>rosids</taxon>
        <taxon>fabids</taxon>
        <taxon>Rosales</taxon>
        <taxon>Rosaceae</taxon>
        <taxon>Amygdaloideae</taxon>
        <taxon>Amygdaleae</taxon>
        <taxon>Prunus</taxon>
    </lineage>
</organism>
<evidence type="ECO:0000313" key="2">
    <source>
        <dbReference type="EMBL" id="PQP95790.1"/>
    </source>
</evidence>
<comment type="caution">
    <text evidence="2">The sequence shown here is derived from an EMBL/GenBank/DDBJ whole genome shotgun (WGS) entry which is preliminary data.</text>
</comment>
<evidence type="ECO:0000313" key="3">
    <source>
        <dbReference type="Proteomes" id="UP000250321"/>
    </source>
</evidence>
<name>A0A314XW00_PRUYE</name>
<evidence type="ECO:0000256" key="1">
    <source>
        <dbReference type="SAM" id="MobiDB-lite"/>
    </source>
</evidence>
<feature type="compositionally biased region" description="Polar residues" evidence="1">
    <location>
        <begin position="45"/>
        <end position="62"/>
    </location>
</feature>